<keyword evidence="2" id="KW-1185">Reference proteome</keyword>
<evidence type="ECO:0000313" key="2">
    <source>
        <dbReference type="Proteomes" id="UP000320244"/>
    </source>
</evidence>
<dbReference type="AlphaFoldDB" id="A0A563DYM7"/>
<organism evidence="1 2">
    <name type="scientific">Leekyejoonella antrihumi</name>
    <dbReference type="NCBI Taxonomy" id="1660198"/>
    <lineage>
        <taxon>Bacteria</taxon>
        <taxon>Bacillati</taxon>
        <taxon>Actinomycetota</taxon>
        <taxon>Actinomycetes</taxon>
        <taxon>Micrococcales</taxon>
        <taxon>Dermacoccaceae</taxon>
        <taxon>Leekyejoonella</taxon>
    </lineage>
</organism>
<proteinExistence type="predicted"/>
<reference evidence="1 2" key="1">
    <citation type="submission" date="2019-05" db="EMBL/GenBank/DDBJ databases">
        <authorList>
            <person name="Lee S.D."/>
        </authorList>
    </citation>
    <scope>NUCLEOTIDE SEQUENCE [LARGE SCALE GENOMIC DNA]</scope>
    <source>
        <strain evidence="1 2">C5-26</strain>
    </source>
</reference>
<accession>A0A563DYM7</accession>
<reference evidence="1 2" key="2">
    <citation type="submission" date="2019-08" db="EMBL/GenBank/DDBJ databases">
        <title>Jejuicoccus antrihumi gen. nov., sp. nov., a new member of the family Dermacoccaceae isolated from a cave.</title>
        <authorList>
            <person name="Schumann P."/>
            <person name="Kim I.S."/>
        </authorList>
    </citation>
    <scope>NUCLEOTIDE SEQUENCE [LARGE SCALE GENOMIC DNA]</scope>
    <source>
        <strain evidence="1 2">C5-26</strain>
    </source>
</reference>
<gene>
    <name evidence="1" type="ORF">FGL98_14550</name>
</gene>
<evidence type="ECO:0008006" key="3">
    <source>
        <dbReference type="Google" id="ProtNLM"/>
    </source>
</evidence>
<name>A0A563DYM7_9MICO</name>
<dbReference type="EMBL" id="VCQV01000020">
    <property type="protein sequence ID" value="TWP35326.1"/>
    <property type="molecule type" value="Genomic_DNA"/>
</dbReference>
<dbReference type="OrthoDB" id="4453346at2"/>
<dbReference type="Proteomes" id="UP000320244">
    <property type="component" value="Unassembled WGS sequence"/>
</dbReference>
<evidence type="ECO:0000313" key="1">
    <source>
        <dbReference type="EMBL" id="TWP35326.1"/>
    </source>
</evidence>
<sequence length="201" mass="22197">MGEDDRWPLLVQEASKVCAAALAPHTGSDWKNANARDLNWSVWDTVVHVNDDLYFYAAQILLADRSDYVCFELAPDDHATPDRLLAAMNMNAQLLAAAATVTHPQSLGQHVYGASDPAGFAAMGVVELLVHTFDAIRGLEPLSQWRPPESLARAVLARLFPHRPRMTPDAGQGHMLLYVTGRSPLGELARLTEWRWYGSPI</sequence>
<protein>
    <recommendedName>
        <fullName evidence="3">Mycothiol-dependent maleylpyruvate isomerase metal-binding domain-containing protein</fullName>
    </recommendedName>
</protein>
<comment type="caution">
    <text evidence="1">The sequence shown here is derived from an EMBL/GenBank/DDBJ whole genome shotgun (WGS) entry which is preliminary data.</text>
</comment>
<dbReference type="RefSeq" id="WP_146317656.1">
    <property type="nucleotide sequence ID" value="NZ_VCQV01000020.1"/>
</dbReference>